<feature type="compositionally biased region" description="Polar residues" evidence="1">
    <location>
        <begin position="83"/>
        <end position="98"/>
    </location>
</feature>
<feature type="region of interest" description="Disordered" evidence="1">
    <location>
        <begin position="66"/>
        <end position="131"/>
    </location>
</feature>
<evidence type="ECO:0000313" key="2">
    <source>
        <dbReference type="EMBL" id="VDK84832.1"/>
    </source>
</evidence>
<sequence length="245" mass="25866">MPEASAACYEEFLHGVEAHEGVELPSPNETEINIQGDMQNLNANATAIEGNPSEPVAVPLTVKVESAEDQGDVGGNRAVTATPDETSLSLNMPSTSENAPVEETGRKRRNSKKASQKNNAKEVKREVDGVPVPQRNKALPLKNVIQGSKTVAAALVAALGSPTKATNPVSNTGDTRTDGTEVSMDATSTRSAPVSKSIVNKVLDRCVSNLTWKIRFPENGVTPLRLTCAGVSIMGEDSNVTEYGL</sequence>
<name>A0A3P6T9P0_CYLGO</name>
<proteinExistence type="predicted"/>
<dbReference type="Proteomes" id="UP000271889">
    <property type="component" value="Unassembled WGS sequence"/>
</dbReference>
<feature type="compositionally biased region" description="Basic residues" evidence="1">
    <location>
        <begin position="106"/>
        <end position="115"/>
    </location>
</feature>
<protein>
    <submittedName>
        <fullName evidence="2">Uncharacterized protein</fullName>
    </submittedName>
</protein>
<dbReference type="EMBL" id="UYRV01030507">
    <property type="protein sequence ID" value="VDK84832.1"/>
    <property type="molecule type" value="Genomic_DNA"/>
</dbReference>
<dbReference type="AlphaFoldDB" id="A0A3P6T9P0"/>
<feature type="region of interest" description="Disordered" evidence="1">
    <location>
        <begin position="163"/>
        <end position="189"/>
    </location>
</feature>
<feature type="compositionally biased region" description="Polar residues" evidence="1">
    <location>
        <begin position="163"/>
        <end position="174"/>
    </location>
</feature>
<accession>A0A3P6T9P0</accession>
<gene>
    <name evidence="2" type="ORF">CGOC_LOCUS8358</name>
</gene>
<keyword evidence="3" id="KW-1185">Reference proteome</keyword>
<evidence type="ECO:0000313" key="3">
    <source>
        <dbReference type="Proteomes" id="UP000271889"/>
    </source>
</evidence>
<feature type="compositionally biased region" description="Basic and acidic residues" evidence="1">
    <location>
        <begin position="119"/>
        <end position="128"/>
    </location>
</feature>
<evidence type="ECO:0000256" key="1">
    <source>
        <dbReference type="SAM" id="MobiDB-lite"/>
    </source>
</evidence>
<organism evidence="2 3">
    <name type="scientific">Cylicostephanus goldi</name>
    <name type="common">Nematode worm</name>
    <dbReference type="NCBI Taxonomy" id="71465"/>
    <lineage>
        <taxon>Eukaryota</taxon>
        <taxon>Metazoa</taxon>
        <taxon>Ecdysozoa</taxon>
        <taxon>Nematoda</taxon>
        <taxon>Chromadorea</taxon>
        <taxon>Rhabditida</taxon>
        <taxon>Rhabditina</taxon>
        <taxon>Rhabditomorpha</taxon>
        <taxon>Strongyloidea</taxon>
        <taxon>Strongylidae</taxon>
        <taxon>Cylicostephanus</taxon>
    </lineage>
</organism>
<dbReference type="OrthoDB" id="5876721at2759"/>
<reference evidence="2 3" key="1">
    <citation type="submission" date="2018-11" db="EMBL/GenBank/DDBJ databases">
        <authorList>
            <consortium name="Pathogen Informatics"/>
        </authorList>
    </citation>
    <scope>NUCLEOTIDE SEQUENCE [LARGE SCALE GENOMIC DNA]</scope>
</reference>